<keyword evidence="3" id="KW-1185">Reference proteome</keyword>
<dbReference type="GO" id="GO:0020037">
    <property type="term" value="F:heme binding"/>
    <property type="evidence" value="ECO:0007669"/>
    <property type="project" value="InterPro"/>
</dbReference>
<name>Q82TP0_NITEU</name>
<feature type="compositionally biased region" description="Polar residues" evidence="1">
    <location>
        <begin position="153"/>
        <end position="162"/>
    </location>
</feature>
<evidence type="ECO:0000256" key="1">
    <source>
        <dbReference type="SAM" id="MobiDB-lite"/>
    </source>
</evidence>
<dbReference type="GO" id="GO:0009055">
    <property type="term" value="F:electron transfer activity"/>
    <property type="evidence" value="ECO:0007669"/>
    <property type="project" value="InterPro"/>
</dbReference>
<dbReference type="STRING" id="228410.NE1841"/>
<dbReference type="KEGG" id="neu:NE1841"/>
<dbReference type="GO" id="GO:0005506">
    <property type="term" value="F:iron ion binding"/>
    <property type="evidence" value="ECO:0007669"/>
    <property type="project" value="InterPro"/>
</dbReference>
<dbReference type="AlphaFoldDB" id="Q82TP0"/>
<evidence type="ECO:0000313" key="2">
    <source>
        <dbReference type="EMBL" id="CAD85752.1"/>
    </source>
</evidence>
<dbReference type="SUPFAM" id="SSF47175">
    <property type="entry name" value="Cytochromes"/>
    <property type="match status" value="1"/>
</dbReference>
<feature type="compositionally biased region" description="Basic and acidic residues" evidence="1">
    <location>
        <begin position="163"/>
        <end position="174"/>
    </location>
</feature>
<dbReference type="InterPro" id="IPR010980">
    <property type="entry name" value="Cyt_c/b562"/>
</dbReference>
<sequence length="174" mass="19246">MFPAHPTIKEVDLKKIFTIVLGFVMTAAMADGVDQRQILPMNEMQRNHLLSEMRMLLTGTGAILEALAQDDRAAAARHARSLGTDMPHKMEGHMDNILPEQFMQLGMAMHQAFDRIAQDAESGKDTKHTLQQLSETLGRCTACHATYQISTGRQLAGQGSQKNHGEHGAHSHTY</sequence>
<feature type="region of interest" description="Disordered" evidence="1">
    <location>
        <begin position="153"/>
        <end position="174"/>
    </location>
</feature>
<evidence type="ECO:0000313" key="3">
    <source>
        <dbReference type="Proteomes" id="UP000001416"/>
    </source>
</evidence>
<reference evidence="2 3" key="1">
    <citation type="journal article" date="2003" name="J. Bacteriol.">
        <title>Complete genome sequence of the ammonia-oxidizing bacterium and obligate chemolithoautotroph Nitrosomonas europaea.</title>
        <authorList>
            <person name="Chain P."/>
            <person name="Lamerdin J."/>
            <person name="Larimer F."/>
            <person name="Regala W."/>
            <person name="Land M."/>
            <person name="Hauser L."/>
            <person name="Hooper A."/>
            <person name="Klotz M."/>
            <person name="Norton J."/>
            <person name="Sayavedra-Soto L."/>
            <person name="Arciero D."/>
            <person name="Hommes N."/>
            <person name="Whittaker M."/>
            <person name="Arp D."/>
        </authorList>
    </citation>
    <scope>NUCLEOTIDE SEQUENCE [LARGE SCALE GENOMIC DNA]</scope>
    <source>
        <strain evidence="3">ATCC 19718 / CIP 103999 / KCTC 2705 / NBRC 14298</strain>
    </source>
</reference>
<dbReference type="GO" id="GO:0022900">
    <property type="term" value="P:electron transport chain"/>
    <property type="evidence" value="ECO:0007669"/>
    <property type="project" value="InterPro"/>
</dbReference>
<protein>
    <recommendedName>
        <fullName evidence="4">Cytochrome C</fullName>
    </recommendedName>
</protein>
<dbReference type="HOGENOM" id="CLU_115809_1_0_4"/>
<organism evidence="2 3">
    <name type="scientific">Nitrosomonas europaea (strain ATCC 19718 / CIP 103999 / KCTC 2705 / NBRC 14298)</name>
    <dbReference type="NCBI Taxonomy" id="228410"/>
    <lineage>
        <taxon>Bacteria</taxon>
        <taxon>Pseudomonadati</taxon>
        <taxon>Pseudomonadota</taxon>
        <taxon>Betaproteobacteria</taxon>
        <taxon>Nitrosomonadales</taxon>
        <taxon>Nitrosomonadaceae</taxon>
        <taxon>Nitrosomonas</taxon>
    </lineage>
</organism>
<dbReference type="EMBL" id="AL954747">
    <property type="protein sequence ID" value="CAD85752.1"/>
    <property type="molecule type" value="Genomic_DNA"/>
</dbReference>
<gene>
    <name evidence="2" type="ordered locus">NE1841</name>
</gene>
<dbReference type="Proteomes" id="UP000001416">
    <property type="component" value="Chromosome"/>
</dbReference>
<dbReference type="eggNOG" id="ENOG503370H">
    <property type="taxonomic scope" value="Bacteria"/>
</dbReference>
<accession>Q82TP0</accession>
<evidence type="ECO:0008006" key="4">
    <source>
        <dbReference type="Google" id="ProtNLM"/>
    </source>
</evidence>
<proteinExistence type="predicted"/>